<evidence type="ECO:0000256" key="9">
    <source>
        <dbReference type="ARBA" id="ARBA00023136"/>
    </source>
</evidence>
<keyword evidence="7 11" id="KW-1133">Transmembrane helix</keyword>
<keyword evidence="5 11" id="KW-0999">Mitochondrion inner membrane</keyword>
<keyword evidence="6" id="KW-0809">Transit peptide</keyword>
<dbReference type="FunFam" id="3.10.450.320:FF:000002">
    <property type="entry name" value="Mitochondrial import inner membrane translocase subunit tim21"/>
    <property type="match status" value="1"/>
</dbReference>
<sequence length="307" mass="33352">MASKARAFQRTCRLRLRRAHGGGGGGGGGMGIGMGSLALPSSTAGGLLLDFAAPRSGLRVPEGNYLCCLNIPPVRSASSSSSFSSSRQDLSAHRHHHHTPLPPATRRPQSRHASTSSSSSSGRRAVTVTSDDGRYNWNELSTGEKAARGTQQTFNFLLVSLGLITIAYFLYTDLFAPESYTIQFNAAVSRVKSSPECRALLGPASQITAYGEPTSNKWARARPLAHSTEVDRFGTTHFRMHFNVEGAETGVRGVVTVHMTRPRDGDRLEYEMLSLTVRGHETVYLENKEAERGIKGKAAKMFGVQWR</sequence>
<dbReference type="GO" id="GO:0030150">
    <property type="term" value="P:protein import into mitochondrial matrix"/>
    <property type="evidence" value="ECO:0007669"/>
    <property type="project" value="UniProtKB-UniRule"/>
</dbReference>
<dbReference type="GO" id="GO:0005744">
    <property type="term" value="C:TIM23 mitochondrial import inner membrane translocase complex"/>
    <property type="evidence" value="ECO:0007669"/>
    <property type="project" value="UniProtKB-UniRule"/>
</dbReference>
<evidence type="ECO:0000256" key="7">
    <source>
        <dbReference type="ARBA" id="ARBA00022989"/>
    </source>
</evidence>
<keyword evidence="8 11" id="KW-0496">Mitochondrion</keyword>
<keyword evidence="11" id="KW-0653">Protein transport</keyword>
<keyword evidence="11" id="KW-0813">Transport</keyword>
<dbReference type="AlphaFoldDB" id="A0A178Z4H7"/>
<feature type="compositionally biased region" description="Low complexity" evidence="12">
    <location>
        <begin position="111"/>
        <end position="128"/>
    </location>
</feature>
<comment type="function">
    <text evidence="10">Essential component of the TIM23 complex, a complex that mediates the translocation of transit peptide-containing proteins across the mitochondrial inner membrane. Required to keep the TOM and the TIM23 complexes in close contact. At some point, it is released from the TOM23 complex to allow protein translocation into the mitochondrial matrix.</text>
</comment>
<dbReference type="PANTHER" id="PTHR13032:SF6">
    <property type="entry name" value="MITOCHONDRIAL IMPORT INNER MEMBRANE TRANSLOCASE SUBUNIT TIM21"/>
    <property type="match status" value="1"/>
</dbReference>
<reference evidence="13 14" key="1">
    <citation type="submission" date="2016-04" db="EMBL/GenBank/DDBJ databases">
        <title>Draft genome of Fonsecaea erecta CBS 125763.</title>
        <authorList>
            <person name="Weiss V.A."/>
            <person name="Vicente V.A."/>
            <person name="Raittz R.T."/>
            <person name="Moreno L.F."/>
            <person name="De Souza E.M."/>
            <person name="Pedrosa F.O."/>
            <person name="Steffens M.B."/>
            <person name="Faoro H."/>
            <person name="Tadra-Sfeir M.Z."/>
            <person name="Najafzadeh M.J."/>
            <person name="Felipe M.S."/>
            <person name="Teixeira M."/>
            <person name="Sun J."/>
            <person name="Xi L."/>
            <person name="Gomes R."/>
            <person name="De Azevedo C.M."/>
            <person name="Salgado C.G."/>
            <person name="Da Silva M.B."/>
            <person name="Nascimento M.F."/>
            <person name="Queiroz-Telles F."/>
            <person name="Attili D.S."/>
            <person name="Gorbushina A."/>
        </authorList>
    </citation>
    <scope>NUCLEOTIDE SEQUENCE [LARGE SCALE GENOMIC DNA]</scope>
    <source>
        <strain evidence="13 14">CBS 125763</strain>
    </source>
</reference>
<evidence type="ECO:0000313" key="14">
    <source>
        <dbReference type="Proteomes" id="UP000078343"/>
    </source>
</evidence>
<protein>
    <recommendedName>
        <fullName evidence="3 11">Mitochondrial import inner membrane translocase subunit Tim21</fullName>
    </recommendedName>
</protein>
<proteinExistence type="inferred from homology"/>
<dbReference type="STRING" id="1367422.A0A178Z4H7"/>
<dbReference type="PANTHER" id="PTHR13032">
    <property type="entry name" value="MITOCHONDRIAL IMPORT INNER MEMBRANE TRANSLOCASE SUBUNIT TIM21"/>
    <property type="match status" value="1"/>
</dbReference>
<keyword evidence="11" id="KW-0811">Translocation</keyword>
<evidence type="ECO:0000313" key="13">
    <source>
        <dbReference type="EMBL" id="OAP54632.1"/>
    </source>
</evidence>
<organism evidence="13 14">
    <name type="scientific">Fonsecaea erecta</name>
    <dbReference type="NCBI Taxonomy" id="1367422"/>
    <lineage>
        <taxon>Eukaryota</taxon>
        <taxon>Fungi</taxon>
        <taxon>Dikarya</taxon>
        <taxon>Ascomycota</taxon>
        <taxon>Pezizomycotina</taxon>
        <taxon>Eurotiomycetes</taxon>
        <taxon>Chaetothyriomycetidae</taxon>
        <taxon>Chaetothyriales</taxon>
        <taxon>Herpotrichiellaceae</taxon>
        <taxon>Fonsecaea</taxon>
    </lineage>
</organism>
<feature type="transmembrane region" description="Helical" evidence="11">
    <location>
        <begin position="154"/>
        <end position="171"/>
    </location>
</feature>
<comment type="subunit">
    <text evidence="11">Component of the TIM23 complex.</text>
</comment>
<dbReference type="InterPro" id="IPR038552">
    <property type="entry name" value="Tim21_IMS_sf"/>
</dbReference>
<accession>A0A178Z4H7</accession>
<comment type="caution">
    <text evidence="13">The sequence shown here is derived from an EMBL/GenBank/DDBJ whole genome shotgun (WGS) entry which is preliminary data.</text>
</comment>
<dbReference type="Pfam" id="PF08294">
    <property type="entry name" value="TIM21"/>
    <property type="match status" value="1"/>
</dbReference>
<comment type="similarity">
    <text evidence="2 11">Belongs to the TIM21 family.</text>
</comment>
<dbReference type="EMBL" id="LVYI01000013">
    <property type="protein sequence ID" value="OAP54632.1"/>
    <property type="molecule type" value="Genomic_DNA"/>
</dbReference>
<name>A0A178Z4H7_9EURO</name>
<dbReference type="Proteomes" id="UP000078343">
    <property type="component" value="Unassembled WGS sequence"/>
</dbReference>
<comment type="subcellular location">
    <subcellularLocation>
        <location evidence="1 11">Mitochondrion inner membrane</location>
        <topology evidence="1 11">Single-pass membrane protein</topology>
    </subcellularLocation>
</comment>
<evidence type="ECO:0000256" key="6">
    <source>
        <dbReference type="ARBA" id="ARBA00022946"/>
    </source>
</evidence>
<keyword evidence="4 11" id="KW-0812">Transmembrane</keyword>
<evidence type="ECO:0000256" key="5">
    <source>
        <dbReference type="ARBA" id="ARBA00022792"/>
    </source>
</evidence>
<dbReference type="RefSeq" id="XP_018687999.1">
    <property type="nucleotide sequence ID" value="XM_018842586.1"/>
</dbReference>
<evidence type="ECO:0000256" key="1">
    <source>
        <dbReference type="ARBA" id="ARBA00004434"/>
    </source>
</evidence>
<dbReference type="InterPro" id="IPR013261">
    <property type="entry name" value="Tim21"/>
</dbReference>
<evidence type="ECO:0000256" key="8">
    <source>
        <dbReference type="ARBA" id="ARBA00023128"/>
    </source>
</evidence>
<evidence type="ECO:0000256" key="2">
    <source>
        <dbReference type="ARBA" id="ARBA00010867"/>
    </source>
</evidence>
<dbReference type="Gene3D" id="3.10.450.320">
    <property type="entry name" value="Mitochondrial import inner membrane translocase subunit Tim21"/>
    <property type="match status" value="1"/>
</dbReference>
<evidence type="ECO:0000256" key="4">
    <source>
        <dbReference type="ARBA" id="ARBA00022692"/>
    </source>
</evidence>
<keyword evidence="9 11" id="KW-0472">Membrane</keyword>
<evidence type="ECO:0000256" key="12">
    <source>
        <dbReference type="SAM" id="MobiDB-lite"/>
    </source>
</evidence>
<evidence type="ECO:0000256" key="10">
    <source>
        <dbReference type="ARBA" id="ARBA00060204"/>
    </source>
</evidence>
<evidence type="ECO:0000256" key="3">
    <source>
        <dbReference type="ARBA" id="ARBA00020726"/>
    </source>
</evidence>
<dbReference type="OrthoDB" id="436405at2759"/>
<feature type="region of interest" description="Disordered" evidence="12">
    <location>
        <begin position="79"/>
        <end position="128"/>
    </location>
</feature>
<gene>
    <name evidence="13" type="ORF">AYL99_11080</name>
</gene>
<evidence type="ECO:0000256" key="11">
    <source>
        <dbReference type="RuleBase" id="RU367142"/>
    </source>
</evidence>
<keyword evidence="14" id="KW-1185">Reference proteome</keyword>
<dbReference type="GeneID" id="30015248"/>